<evidence type="ECO:0000256" key="6">
    <source>
        <dbReference type="ARBA" id="ARBA00022839"/>
    </source>
</evidence>
<dbReference type="CDD" id="cd09123">
    <property type="entry name" value="PLDc_Tdp1_2"/>
    <property type="match status" value="1"/>
</dbReference>
<dbReference type="GO" id="GO:0004527">
    <property type="term" value="F:exonuclease activity"/>
    <property type="evidence" value="ECO:0007669"/>
    <property type="project" value="UniProtKB-KW"/>
</dbReference>
<dbReference type="GO" id="GO:0003697">
    <property type="term" value="F:single-stranded DNA binding"/>
    <property type="evidence" value="ECO:0007669"/>
    <property type="project" value="TreeGrafter"/>
</dbReference>
<evidence type="ECO:0000256" key="9">
    <source>
        <dbReference type="PIRSR" id="PIRSR610347-1"/>
    </source>
</evidence>
<evidence type="ECO:0000256" key="7">
    <source>
        <dbReference type="ARBA" id="ARBA00023204"/>
    </source>
</evidence>
<evidence type="ECO:0000256" key="8">
    <source>
        <dbReference type="ARBA" id="ARBA00023242"/>
    </source>
</evidence>
<evidence type="ECO:0000256" key="4">
    <source>
        <dbReference type="ARBA" id="ARBA00022763"/>
    </source>
</evidence>
<feature type="compositionally biased region" description="Basic and acidic residues" evidence="12">
    <location>
        <begin position="116"/>
        <end position="148"/>
    </location>
</feature>
<dbReference type="AlphaFoldDB" id="A0AAJ8LJK0"/>
<gene>
    <name evidence="13" type="ORF">CI109_102917</name>
</gene>
<evidence type="ECO:0000313" key="14">
    <source>
        <dbReference type="Proteomes" id="UP000322225"/>
    </source>
</evidence>
<feature type="compositionally biased region" description="Low complexity" evidence="12">
    <location>
        <begin position="149"/>
        <end position="167"/>
    </location>
</feature>
<dbReference type="GO" id="GO:0006281">
    <property type="term" value="P:DNA repair"/>
    <property type="evidence" value="ECO:0007669"/>
    <property type="project" value="UniProtKB-KW"/>
</dbReference>
<keyword evidence="14" id="KW-1185">Reference proteome</keyword>
<dbReference type="Proteomes" id="UP000322225">
    <property type="component" value="Chromosome 5"/>
</dbReference>
<feature type="region of interest" description="Disordered" evidence="12">
    <location>
        <begin position="219"/>
        <end position="308"/>
    </location>
</feature>
<sequence length="780" mass="84843">MDDDEVAAILGGSSRFNAGPSRAPCPARGVNREFDRYFDDSTAEVDPGEADMDELRRAAWATWKTKPPAALSGNPASAQEDDELARALALSVQEHRSSGSRRSPLVVPDGESDDEDLRKALELSQQEAREPKRQKREETPEEERRMLEEAMAASLAQAGSSLSSTSAPRTSVDDRPKVALSAPVADIPSSTASPAPSDASATPSVLRLGGQMIDRAQLEKERRERQAARQAQQGGSQPASTISNGFSAGPARVTGMSSIATSSNSSASTSTIKAASSSAARSGPSTSAQRPQASGITHPFQAPGPFPSDAAGEYYLDGEMRHTALTIGDPTSERTFSPKQVVGKHSEISLIIMSSFVIDDQWIGDQAILPPPEIVPTNIVRPHLKDKPEYNGKIELQVNGELWVYPRMIGGWGSAHMKYFWIFYKTGRLRVVISTANMVPYDWEWIENTIFVQDFLPLPKPVSFRENYLPHDLPQQFRDLFVHTRVHTAIRHIIANHPNGTSISFKPDDGFADMTKYDWSKVKVRLVMSVPGTYTGHDKLDGYGMCRLGKVLSEEGWVPQAGEKVSAEFQGSSLGQYGLDWFDKFYQFCSGKTARALVGRPKPSAWPSMKVLFPSLATVDASELGRGGGGTMFAGKAFNKVTQPLFHDANSKRGGVLMHAKMLIAIFEPESRHLGFDSSPTKGGKRKASEIEDGNGGVGGWIYVGSHNFSSAAWGTLDLKKSPPVLNVKNYEIGVVFPLDRRNARATADLIAPYKRPARRYTAGDVPWVSARGHGVGDPS</sequence>
<dbReference type="Pfam" id="PF02809">
    <property type="entry name" value="UIM"/>
    <property type="match status" value="2"/>
</dbReference>
<protein>
    <recommendedName>
        <fullName evidence="15">PLD phosphodiesterase domain-containing protein</fullName>
    </recommendedName>
</protein>
<evidence type="ECO:0000256" key="12">
    <source>
        <dbReference type="SAM" id="MobiDB-lite"/>
    </source>
</evidence>
<evidence type="ECO:0000313" key="13">
    <source>
        <dbReference type="EMBL" id="WWD18465.1"/>
    </source>
</evidence>
<keyword evidence="4" id="KW-0227">DNA damage</keyword>
<evidence type="ECO:0000256" key="2">
    <source>
        <dbReference type="ARBA" id="ARBA00010205"/>
    </source>
</evidence>
<dbReference type="GO" id="GO:0017005">
    <property type="term" value="F:3'-tyrosyl-DNA phosphodiesterase activity"/>
    <property type="evidence" value="ECO:0007669"/>
    <property type="project" value="TreeGrafter"/>
</dbReference>
<comment type="similarity">
    <text evidence="2">Belongs to the tyrosyl-DNA phosphodiesterase family.</text>
</comment>
<evidence type="ECO:0000256" key="3">
    <source>
        <dbReference type="ARBA" id="ARBA00022722"/>
    </source>
</evidence>
<feature type="active site" description="Nucleophile" evidence="9">
    <location>
        <position position="416"/>
    </location>
</feature>
<dbReference type="SMART" id="SM00726">
    <property type="entry name" value="UIM"/>
    <property type="match status" value="2"/>
</dbReference>
<feature type="compositionally biased region" description="Low complexity" evidence="12">
    <location>
        <begin position="257"/>
        <end position="288"/>
    </location>
</feature>
<evidence type="ECO:0000256" key="1">
    <source>
        <dbReference type="ARBA" id="ARBA00004123"/>
    </source>
</evidence>
<feature type="binding site" evidence="10">
    <location>
        <position position="418"/>
    </location>
    <ligand>
        <name>substrate</name>
    </ligand>
</feature>
<evidence type="ECO:0000256" key="10">
    <source>
        <dbReference type="PIRSR" id="PIRSR610347-2"/>
    </source>
</evidence>
<dbReference type="Gene3D" id="3.30.870.10">
    <property type="entry name" value="Endonuclease Chain A"/>
    <property type="match status" value="2"/>
</dbReference>
<dbReference type="SUPFAM" id="SSF56024">
    <property type="entry name" value="Phospholipase D/nuclease"/>
    <property type="match status" value="2"/>
</dbReference>
<dbReference type="RefSeq" id="XP_031864193.2">
    <property type="nucleotide sequence ID" value="XM_032001303.2"/>
</dbReference>
<dbReference type="KEGG" id="ksn:43585406"/>
<feature type="compositionally biased region" description="Low complexity" evidence="12">
    <location>
        <begin position="188"/>
        <end position="204"/>
    </location>
</feature>
<dbReference type="PANTHER" id="PTHR12415">
    <property type="entry name" value="TYROSYL-DNA PHOSPHODIESTERASE 1"/>
    <property type="match status" value="1"/>
</dbReference>
<dbReference type="InterPro" id="IPR003903">
    <property type="entry name" value="UIM_dom"/>
</dbReference>
<dbReference type="Pfam" id="PF06087">
    <property type="entry name" value="Tyr-DNA_phospho"/>
    <property type="match status" value="1"/>
</dbReference>
<dbReference type="PROSITE" id="PS50330">
    <property type="entry name" value="UIM"/>
    <property type="match status" value="2"/>
</dbReference>
<evidence type="ECO:0000256" key="11">
    <source>
        <dbReference type="PIRSR" id="PIRSR610347-3"/>
    </source>
</evidence>
<keyword evidence="3" id="KW-0540">Nuclease</keyword>
<comment type="subcellular location">
    <subcellularLocation>
        <location evidence="1">Nucleus</location>
    </subcellularLocation>
</comment>
<organism evidence="13 14">
    <name type="scientific">Kwoniella shandongensis</name>
    <dbReference type="NCBI Taxonomy" id="1734106"/>
    <lineage>
        <taxon>Eukaryota</taxon>
        <taxon>Fungi</taxon>
        <taxon>Dikarya</taxon>
        <taxon>Basidiomycota</taxon>
        <taxon>Agaricomycotina</taxon>
        <taxon>Tremellomycetes</taxon>
        <taxon>Tremellales</taxon>
        <taxon>Cryptococcaceae</taxon>
        <taxon>Kwoniella</taxon>
    </lineage>
</organism>
<feature type="site" description="Interaction with DNA" evidence="11">
    <location>
        <position position="710"/>
    </location>
</feature>
<keyword evidence="6" id="KW-0269">Exonuclease</keyword>
<dbReference type="GeneID" id="43585406"/>
<keyword evidence="7" id="KW-0234">DNA repair</keyword>
<accession>A0AAJ8LJK0</accession>
<dbReference type="GO" id="GO:0003690">
    <property type="term" value="F:double-stranded DNA binding"/>
    <property type="evidence" value="ECO:0007669"/>
    <property type="project" value="TreeGrafter"/>
</dbReference>
<feature type="region of interest" description="Disordered" evidence="12">
    <location>
        <begin position="1"/>
        <end position="28"/>
    </location>
</feature>
<evidence type="ECO:0008006" key="15">
    <source>
        <dbReference type="Google" id="ProtNLM"/>
    </source>
</evidence>
<reference evidence="13" key="1">
    <citation type="submission" date="2017-08" db="EMBL/GenBank/DDBJ databases">
        <authorList>
            <person name="Cuomo C."/>
            <person name="Billmyre B."/>
            <person name="Heitman J."/>
        </authorList>
    </citation>
    <scope>NUCLEOTIDE SEQUENCE</scope>
    <source>
        <strain evidence="13">CBS 12478</strain>
    </source>
</reference>
<keyword evidence="5" id="KW-0378">Hydrolase</keyword>
<proteinExistence type="inferred from homology"/>
<evidence type="ECO:0000256" key="5">
    <source>
        <dbReference type="ARBA" id="ARBA00022801"/>
    </source>
</evidence>
<dbReference type="PANTHER" id="PTHR12415:SF0">
    <property type="entry name" value="TYROSYL-DNA PHOSPHODIESTERASE 1"/>
    <property type="match status" value="1"/>
</dbReference>
<dbReference type="CDD" id="cd09122">
    <property type="entry name" value="PLDc_Tdp1_1"/>
    <property type="match status" value="1"/>
</dbReference>
<feature type="region of interest" description="Disordered" evidence="12">
    <location>
        <begin position="89"/>
        <end position="207"/>
    </location>
</feature>
<feature type="binding site" evidence="10">
    <location>
        <position position="661"/>
    </location>
    <ligand>
        <name>substrate</name>
    </ligand>
</feature>
<reference evidence="13" key="2">
    <citation type="submission" date="2024-01" db="EMBL/GenBank/DDBJ databases">
        <title>Comparative genomics of Cryptococcus and Kwoniella reveals pathogenesis evolution and contrasting modes of karyotype evolution via chromosome fusion or intercentromeric recombination.</title>
        <authorList>
            <person name="Coelho M.A."/>
            <person name="David-Palma M."/>
            <person name="Shea T."/>
            <person name="Bowers K."/>
            <person name="McGinley-Smith S."/>
            <person name="Mohammad A.W."/>
            <person name="Gnirke A."/>
            <person name="Yurkov A.M."/>
            <person name="Nowrousian M."/>
            <person name="Sun S."/>
            <person name="Cuomo C.A."/>
            <person name="Heitman J."/>
        </authorList>
    </citation>
    <scope>NUCLEOTIDE SEQUENCE</scope>
    <source>
        <strain evidence="13">CBS 12478</strain>
    </source>
</reference>
<dbReference type="GO" id="GO:0005634">
    <property type="term" value="C:nucleus"/>
    <property type="evidence" value="ECO:0007669"/>
    <property type="project" value="UniProtKB-SubCell"/>
</dbReference>
<dbReference type="EMBL" id="CP144055">
    <property type="protein sequence ID" value="WWD18465.1"/>
    <property type="molecule type" value="Genomic_DNA"/>
</dbReference>
<dbReference type="Gene3D" id="6.10.140.100">
    <property type="match status" value="1"/>
</dbReference>
<dbReference type="InterPro" id="IPR010347">
    <property type="entry name" value="Tdp1"/>
</dbReference>
<feature type="active site" description="Proton donor/acceptor" evidence="9">
    <location>
        <position position="659"/>
    </location>
</feature>
<keyword evidence="8" id="KW-0539">Nucleus</keyword>
<feature type="compositionally biased region" description="Polar residues" evidence="12">
    <location>
        <begin position="234"/>
        <end position="246"/>
    </location>
</feature>
<name>A0AAJ8LJK0_9TREE</name>